<evidence type="ECO:0000256" key="1">
    <source>
        <dbReference type="SAM" id="Phobius"/>
    </source>
</evidence>
<name>A0A117MPC7_9ACTN</name>
<keyword evidence="1" id="KW-0472">Membrane</keyword>
<sequence length="326" mass="33545">MPRPAPGGIAEPGVVRAARWTALVAFGGVLVQWVMTMVALVARSIADGDFGADPGGLSLLYLVVALVLAVPSLVAWSAVRVSGVRPRPGGLAVLWTLGPAALAGVVFIRAGETPLLVARLHDGDTVLVTLLWLAQAGAVVGISALPITAVCWLAPSARRYLAPFRRPGRAERGQQMISASSVLLGLAAVLVPVAFLLLTTTPTADAVDRVGWAVDRAVIISGGGAVAEVFAFVLVVAARRTRGWTMRAAAYAVTLLGVHTVVFSAVVTWMAVATVGNEDGGDTAMSYTSAALAAHVLAALCHLTAVLMLAMPAVSSWIDARPPADV</sequence>
<accession>A0A117MPC7</accession>
<comment type="caution">
    <text evidence="2">The sequence shown here is derived from an EMBL/GenBank/DDBJ whole genome shotgun (WGS) entry which is preliminary data.</text>
</comment>
<feature type="transmembrane region" description="Helical" evidence="1">
    <location>
        <begin position="249"/>
        <end position="272"/>
    </location>
</feature>
<gene>
    <name evidence="2" type="ORF">ADL15_32060</name>
</gene>
<feature type="transmembrane region" description="Helical" evidence="1">
    <location>
        <begin position="218"/>
        <end position="237"/>
    </location>
</feature>
<keyword evidence="3" id="KW-1185">Reference proteome</keyword>
<feature type="transmembrane region" description="Helical" evidence="1">
    <location>
        <begin position="292"/>
        <end position="311"/>
    </location>
</feature>
<protein>
    <submittedName>
        <fullName evidence="2">Uncharacterized protein</fullName>
    </submittedName>
</protein>
<proteinExistence type="predicted"/>
<feature type="transmembrane region" description="Helical" evidence="1">
    <location>
        <begin position="20"/>
        <end position="46"/>
    </location>
</feature>
<evidence type="ECO:0000313" key="2">
    <source>
        <dbReference type="EMBL" id="KUL28452.1"/>
    </source>
</evidence>
<feature type="transmembrane region" description="Helical" evidence="1">
    <location>
        <begin position="130"/>
        <end position="155"/>
    </location>
</feature>
<reference evidence="2 3" key="1">
    <citation type="submission" date="2015-10" db="EMBL/GenBank/DDBJ databases">
        <authorList>
            <person name="Gilbert D.G."/>
        </authorList>
    </citation>
    <scope>NUCLEOTIDE SEQUENCE [LARGE SCALE GENOMIC DNA]</scope>
    <source>
        <strain evidence="2 3">NRRL B-16712</strain>
    </source>
</reference>
<organism evidence="2 3">
    <name type="scientific">Actinoplanes awajinensis subsp. mycoplanecinus</name>
    <dbReference type="NCBI Taxonomy" id="135947"/>
    <lineage>
        <taxon>Bacteria</taxon>
        <taxon>Bacillati</taxon>
        <taxon>Actinomycetota</taxon>
        <taxon>Actinomycetes</taxon>
        <taxon>Micromonosporales</taxon>
        <taxon>Micromonosporaceae</taxon>
        <taxon>Actinoplanes</taxon>
    </lineage>
</organism>
<feature type="transmembrane region" description="Helical" evidence="1">
    <location>
        <begin position="176"/>
        <end position="198"/>
    </location>
</feature>
<dbReference type="Proteomes" id="UP000053244">
    <property type="component" value="Unassembled WGS sequence"/>
</dbReference>
<keyword evidence="1" id="KW-0812">Transmembrane</keyword>
<evidence type="ECO:0000313" key="3">
    <source>
        <dbReference type="Proteomes" id="UP000053244"/>
    </source>
</evidence>
<dbReference type="AlphaFoldDB" id="A0A117MPC7"/>
<keyword evidence="1" id="KW-1133">Transmembrane helix</keyword>
<feature type="transmembrane region" description="Helical" evidence="1">
    <location>
        <begin position="58"/>
        <end position="79"/>
    </location>
</feature>
<feature type="transmembrane region" description="Helical" evidence="1">
    <location>
        <begin position="91"/>
        <end position="110"/>
    </location>
</feature>
<dbReference type="EMBL" id="LLZH01000289">
    <property type="protein sequence ID" value="KUL28452.1"/>
    <property type="molecule type" value="Genomic_DNA"/>
</dbReference>